<accession>A0A0F0GXR4</accession>
<sequence length="209" mass="21537">MAGPARPRPPAGLQPPHSSALRSHHTPAHVSGGLAMIAAYLGFAFAYVFGHGSALLSRSGALVMPPWLPIGLLGGGLLAGTILATRVSLHVQRTASPAERRAEKLVGTAWVTGFVALGLAITGLSTVFDEPELQAVLWPAGSTIVVGLIYIAEGAVRRNALHYNLGTWLALVAAASLFVPAPGLFGVLAVLGGGAYLVAAMLERRRLAT</sequence>
<reference evidence="3 4" key="1">
    <citation type="submission" date="2015-02" db="EMBL/GenBank/DDBJ databases">
        <authorList>
            <person name="Ju K.-S."/>
            <person name="Doroghazi J.R."/>
            <person name="Metcalf W."/>
        </authorList>
    </citation>
    <scope>NUCLEOTIDE SEQUENCE [LARGE SCALE GENOMIC DNA]</scope>
    <source>
        <strain evidence="3 4">NRRL B-16140</strain>
    </source>
</reference>
<keyword evidence="2" id="KW-1133">Transmembrane helix</keyword>
<evidence type="ECO:0000256" key="1">
    <source>
        <dbReference type="SAM" id="MobiDB-lite"/>
    </source>
</evidence>
<dbReference type="PATRIC" id="fig|68170.10.peg.5176"/>
<dbReference type="eggNOG" id="ENOG5031GZI">
    <property type="taxonomic scope" value="Bacteria"/>
</dbReference>
<protein>
    <submittedName>
        <fullName evidence="3">Uncharacterized protein</fullName>
    </submittedName>
</protein>
<evidence type="ECO:0000313" key="4">
    <source>
        <dbReference type="Proteomes" id="UP000033393"/>
    </source>
</evidence>
<feature type="region of interest" description="Disordered" evidence="1">
    <location>
        <begin position="1"/>
        <end position="25"/>
    </location>
</feature>
<evidence type="ECO:0000256" key="2">
    <source>
        <dbReference type="SAM" id="Phobius"/>
    </source>
</evidence>
<keyword evidence="4" id="KW-1185">Reference proteome</keyword>
<name>A0A0F0GXR4_LENAE</name>
<feature type="transmembrane region" description="Helical" evidence="2">
    <location>
        <begin position="28"/>
        <end position="47"/>
    </location>
</feature>
<dbReference type="AlphaFoldDB" id="A0A0F0GXR4"/>
<proteinExistence type="predicted"/>
<organism evidence="3 4">
    <name type="scientific">Lentzea aerocolonigenes</name>
    <name type="common">Lechevalieria aerocolonigenes</name>
    <name type="synonym">Saccharothrix aerocolonigenes</name>
    <dbReference type="NCBI Taxonomy" id="68170"/>
    <lineage>
        <taxon>Bacteria</taxon>
        <taxon>Bacillati</taxon>
        <taxon>Actinomycetota</taxon>
        <taxon>Actinomycetes</taxon>
        <taxon>Pseudonocardiales</taxon>
        <taxon>Pseudonocardiaceae</taxon>
        <taxon>Lentzea</taxon>
    </lineage>
</organism>
<gene>
    <name evidence="3" type="ORF">UK23_20600</name>
</gene>
<feature type="transmembrane region" description="Helical" evidence="2">
    <location>
        <begin position="136"/>
        <end position="153"/>
    </location>
</feature>
<feature type="transmembrane region" description="Helical" evidence="2">
    <location>
        <begin position="67"/>
        <end position="84"/>
    </location>
</feature>
<keyword evidence="2" id="KW-0812">Transmembrane</keyword>
<keyword evidence="2" id="KW-0472">Membrane</keyword>
<dbReference type="EMBL" id="JYJG01000137">
    <property type="protein sequence ID" value="KJK47371.1"/>
    <property type="molecule type" value="Genomic_DNA"/>
</dbReference>
<comment type="caution">
    <text evidence="3">The sequence shown here is derived from an EMBL/GenBank/DDBJ whole genome shotgun (WGS) entry which is preliminary data.</text>
</comment>
<feature type="transmembrane region" description="Helical" evidence="2">
    <location>
        <begin position="105"/>
        <end position="124"/>
    </location>
</feature>
<dbReference type="Proteomes" id="UP000033393">
    <property type="component" value="Unassembled WGS sequence"/>
</dbReference>
<feature type="compositionally biased region" description="Pro residues" evidence="1">
    <location>
        <begin position="1"/>
        <end position="13"/>
    </location>
</feature>
<evidence type="ECO:0000313" key="3">
    <source>
        <dbReference type="EMBL" id="KJK47371.1"/>
    </source>
</evidence>
<dbReference type="STRING" id="68170.GCA_000974445_03915"/>